<dbReference type="Proteomes" id="UP000190890">
    <property type="component" value="Unassembled WGS sequence"/>
</dbReference>
<dbReference type="SUPFAM" id="SSF58104">
    <property type="entry name" value="Methyl-accepting chemotaxis protein (MCP) signaling domain"/>
    <property type="match status" value="1"/>
</dbReference>
<accession>A0A1S8TKL1</accession>
<name>A0A1S8TKL1_9CLOT</name>
<evidence type="ECO:0000313" key="2">
    <source>
        <dbReference type="Proteomes" id="UP000190890"/>
    </source>
</evidence>
<proteinExistence type="predicted"/>
<dbReference type="STRING" id="29367.CLPUN_20550"/>
<keyword evidence="2" id="KW-1185">Reference proteome</keyword>
<reference evidence="1 2" key="1">
    <citation type="submission" date="2016-05" db="EMBL/GenBank/DDBJ databases">
        <title>Microbial solvent formation.</title>
        <authorList>
            <person name="Poehlein A."/>
            <person name="Montoya Solano J.D."/>
            <person name="Flitsch S."/>
            <person name="Krabben P."/>
            <person name="Duerre P."/>
            <person name="Daniel R."/>
        </authorList>
    </citation>
    <scope>NUCLEOTIDE SEQUENCE [LARGE SCALE GENOMIC DNA]</scope>
    <source>
        <strain evidence="1 2">DSM 2619</strain>
    </source>
</reference>
<gene>
    <name evidence="1" type="ORF">CLPUN_20550</name>
</gene>
<sequence length="71" mass="7947">MRKLATQSKKTAIKVSDSLQQIEKTVKEVIEDVNDAGHISDNQHITTSEISSSIDLITKRAMDLVKMSKFD</sequence>
<evidence type="ECO:0000313" key="1">
    <source>
        <dbReference type="EMBL" id="OOM78196.1"/>
    </source>
</evidence>
<dbReference type="EMBL" id="LZZM01000132">
    <property type="protein sequence ID" value="OOM78196.1"/>
    <property type="molecule type" value="Genomic_DNA"/>
</dbReference>
<protein>
    <submittedName>
        <fullName evidence="1">Uncharacterized protein</fullName>
    </submittedName>
</protein>
<organism evidence="1 2">
    <name type="scientific">Clostridium puniceum</name>
    <dbReference type="NCBI Taxonomy" id="29367"/>
    <lineage>
        <taxon>Bacteria</taxon>
        <taxon>Bacillati</taxon>
        <taxon>Bacillota</taxon>
        <taxon>Clostridia</taxon>
        <taxon>Eubacteriales</taxon>
        <taxon>Clostridiaceae</taxon>
        <taxon>Clostridium</taxon>
    </lineage>
</organism>
<dbReference type="AlphaFoldDB" id="A0A1S8TKL1"/>
<comment type="caution">
    <text evidence="1">The sequence shown here is derived from an EMBL/GenBank/DDBJ whole genome shotgun (WGS) entry which is preliminary data.</text>
</comment>